<evidence type="ECO:0000256" key="1">
    <source>
        <dbReference type="ARBA" id="ARBA00010716"/>
    </source>
</evidence>
<comment type="cofactor">
    <cofactor evidence="8">
        <name>a divalent metal cation</name>
        <dbReference type="ChEBI" id="CHEBI:60240"/>
    </cofactor>
    <text evidence="8">Binds 1 divalent metal cation per subunit.</text>
</comment>
<feature type="active site" description="Proton donor/acceptor" evidence="6">
    <location>
        <position position="269"/>
    </location>
</feature>
<feature type="binding site" evidence="7">
    <location>
        <position position="223"/>
    </location>
    <ligand>
        <name>substrate</name>
    </ligand>
</feature>
<keyword evidence="2 8" id="KW-0479">Metal-binding</keyword>
<dbReference type="InterPro" id="IPR032466">
    <property type="entry name" value="Metal_Hydrolase"/>
</dbReference>
<dbReference type="Pfam" id="PF01979">
    <property type="entry name" value="Amidohydro_1"/>
    <property type="match status" value="1"/>
</dbReference>
<keyword evidence="4 5" id="KW-0119">Carbohydrate metabolism</keyword>
<feature type="binding site" evidence="8">
    <location>
        <position position="212"/>
    </location>
    <ligand>
        <name>Zn(2+)</name>
        <dbReference type="ChEBI" id="CHEBI:29105"/>
    </ligand>
</feature>
<dbReference type="PANTHER" id="PTHR11113">
    <property type="entry name" value="N-ACETYLGLUCOSAMINE-6-PHOSPHATE DEACETYLASE"/>
    <property type="match status" value="1"/>
</dbReference>
<feature type="domain" description="Amidohydrolase-related" evidence="9">
    <location>
        <begin position="47"/>
        <end position="360"/>
    </location>
</feature>
<evidence type="ECO:0000256" key="8">
    <source>
        <dbReference type="PIRSR" id="PIRSR038994-3"/>
    </source>
</evidence>
<dbReference type="AlphaFoldDB" id="A0A175VJI1"/>
<dbReference type="Gene3D" id="3.20.20.140">
    <property type="entry name" value="Metal-dependent hydrolases"/>
    <property type="match status" value="1"/>
</dbReference>
<accession>A0A175VJI1</accession>
<evidence type="ECO:0000259" key="9">
    <source>
        <dbReference type="Pfam" id="PF01979"/>
    </source>
</evidence>
<evidence type="ECO:0000313" key="11">
    <source>
        <dbReference type="Proteomes" id="UP000078435"/>
    </source>
</evidence>
<feature type="binding site" evidence="8">
    <location>
        <position position="125"/>
    </location>
    <ligand>
        <name>Zn(2+)</name>
        <dbReference type="ChEBI" id="CHEBI:29105"/>
    </ligand>
</feature>
<dbReference type="CDD" id="cd00854">
    <property type="entry name" value="NagA"/>
    <property type="match status" value="1"/>
</dbReference>
<feature type="binding site" evidence="7">
    <location>
        <begin position="215"/>
        <end position="216"/>
    </location>
    <ligand>
        <name>substrate</name>
    </ligand>
</feature>
<sequence>MASRIRARYLLTEQGWLAHQQLTFEAGCITAIDPFTGGEPEWDVELLVPALIDGHVHGGAGVDVMDEEAGALAHLSLAKAAEGVGAFLATTVTAPLPQIEQTLTRIADGVTSGMPGAQLLGSYLEGPYFTPEHKGAHDQALFRELDIPELERLQQLARGTLRVVALAPEKPRVLEAIRHLVANDVRVMLGHSAADHDTTMAALSAGATGLVHCFNGMRSLHHREPGMVGAGLIHPHAWLELIADGHHLHSGVLRLCHCCAGERLLLITDAMRAAGMPDGHYLLGNHRVEMKAGVVRTEAGGLAGSTLTLLGAVRNMVQLADVPLADAIHMASLAPARMLGIADRLGSLSVGKQANLLALGNELAQQHIWVAGREIDPACFSPLFSESRVSHGAQESPCI</sequence>
<dbReference type="InterPro" id="IPR006680">
    <property type="entry name" value="Amidohydro-rel"/>
</dbReference>
<evidence type="ECO:0000256" key="7">
    <source>
        <dbReference type="PIRSR" id="PIRSR038994-2"/>
    </source>
</evidence>
<proteinExistence type="inferred from homology"/>
<dbReference type="InterPro" id="IPR011059">
    <property type="entry name" value="Metal-dep_hydrolase_composite"/>
</dbReference>
<evidence type="ECO:0000256" key="4">
    <source>
        <dbReference type="ARBA" id="ARBA00023277"/>
    </source>
</evidence>
<evidence type="ECO:0000313" key="10">
    <source>
        <dbReference type="EMBL" id="KXU80673.1"/>
    </source>
</evidence>
<dbReference type="STRING" id="29489.VL01_14705"/>
<evidence type="ECO:0000256" key="5">
    <source>
        <dbReference type="PIRNR" id="PIRNR038994"/>
    </source>
</evidence>
<evidence type="ECO:0000256" key="3">
    <source>
        <dbReference type="ARBA" id="ARBA00022801"/>
    </source>
</evidence>
<name>A0A175VJI1_AEREN</name>
<feature type="binding site" evidence="7">
    <location>
        <position position="247"/>
    </location>
    <ligand>
        <name>substrate</name>
    </ligand>
</feature>
<protein>
    <submittedName>
        <fullName evidence="10">N-acetylglucosamine-6-phosphate deacetylase</fullName>
    </submittedName>
</protein>
<comment type="similarity">
    <text evidence="1 5">Belongs to the metallo-dependent hydrolases superfamily. NagA family.</text>
</comment>
<dbReference type="Gene3D" id="2.30.40.10">
    <property type="entry name" value="Urease, subunit C, domain 1"/>
    <property type="match status" value="1"/>
</dbReference>
<evidence type="ECO:0000256" key="2">
    <source>
        <dbReference type="ARBA" id="ARBA00022723"/>
    </source>
</evidence>
<comment type="caution">
    <text evidence="10">The sequence shown here is derived from an EMBL/GenBank/DDBJ whole genome shotgun (WGS) entry which is preliminary data.</text>
</comment>
<dbReference type="SUPFAM" id="SSF51556">
    <property type="entry name" value="Metallo-dependent hydrolases"/>
    <property type="match status" value="1"/>
</dbReference>
<dbReference type="RefSeq" id="WP_061475796.1">
    <property type="nucleotide sequence ID" value="NZ_JMGO02000003.1"/>
</dbReference>
<feature type="binding site" evidence="7">
    <location>
        <begin position="302"/>
        <end position="304"/>
    </location>
    <ligand>
        <name>substrate</name>
    </ligand>
</feature>
<feature type="binding site" evidence="8">
    <location>
        <position position="191"/>
    </location>
    <ligand>
        <name>Zn(2+)</name>
        <dbReference type="ChEBI" id="CHEBI:29105"/>
    </ligand>
</feature>
<dbReference type="EMBL" id="JMGO02000003">
    <property type="protein sequence ID" value="KXU80673.1"/>
    <property type="molecule type" value="Genomic_DNA"/>
</dbReference>
<dbReference type="PIRSF" id="PIRSF038994">
    <property type="entry name" value="NagA"/>
    <property type="match status" value="1"/>
</dbReference>
<feature type="binding site" evidence="7">
    <location>
        <position position="136"/>
    </location>
    <ligand>
        <name>substrate</name>
    </ligand>
</feature>
<dbReference type="GO" id="GO:0046872">
    <property type="term" value="F:metal ion binding"/>
    <property type="evidence" value="ECO:0007669"/>
    <property type="project" value="UniProtKB-KW"/>
</dbReference>
<dbReference type="GO" id="GO:0008448">
    <property type="term" value="F:N-acetylglucosamine-6-phosphate deacetylase activity"/>
    <property type="evidence" value="ECO:0007669"/>
    <property type="project" value="InterPro"/>
</dbReference>
<organism evidence="10 11">
    <name type="scientific">Aeromonas enteropelogenes</name>
    <name type="common">Aeromonas trota</name>
    <dbReference type="NCBI Taxonomy" id="29489"/>
    <lineage>
        <taxon>Bacteria</taxon>
        <taxon>Pseudomonadati</taxon>
        <taxon>Pseudomonadota</taxon>
        <taxon>Gammaproteobacteria</taxon>
        <taxon>Aeromonadales</taxon>
        <taxon>Aeromonadaceae</taxon>
        <taxon>Aeromonas</taxon>
    </lineage>
</organism>
<gene>
    <name evidence="10" type="ORF">LCR_11325</name>
</gene>
<dbReference type="PANTHER" id="PTHR11113:SF14">
    <property type="entry name" value="N-ACETYLGLUCOSAMINE-6-PHOSPHATE DEACETYLASE"/>
    <property type="match status" value="1"/>
</dbReference>
<dbReference type="InterPro" id="IPR003764">
    <property type="entry name" value="GlcNAc_6-P_deAcase"/>
</dbReference>
<dbReference type="NCBIfam" id="TIGR00221">
    <property type="entry name" value="nagA"/>
    <property type="match status" value="1"/>
</dbReference>
<reference evidence="10 11" key="1">
    <citation type="submission" date="2016-02" db="EMBL/GenBank/DDBJ databases">
        <title>Draft genome sequence of Aeromonas trota strain 1999lcr isolated from cerebrospinal fluid (CSF).</title>
        <authorList>
            <person name="Dallagassa C.B."/>
            <person name="Prediger K.C."/>
            <person name="Weiss V.A."/>
            <person name="Assis F.E."/>
            <person name="Baura V."/>
            <person name="Cruz L.M."/>
            <person name="Souza E.M."/>
            <person name="Pedrosa F.O."/>
            <person name="Fadel-Picheth C.M."/>
        </authorList>
    </citation>
    <scope>NUCLEOTIDE SEQUENCE [LARGE SCALE GENOMIC DNA]</scope>
    <source>
        <strain evidence="10 11">1999lcr</strain>
    </source>
</reference>
<dbReference type="FunFam" id="3.20.20.140:FF:000004">
    <property type="entry name" value="N-acetylglucosamine-6-phosphate deacetylase"/>
    <property type="match status" value="1"/>
</dbReference>
<dbReference type="Proteomes" id="UP000078435">
    <property type="component" value="Unassembled WGS sequence"/>
</dbReference>
<evidence type="ECO:0000256" key="6">
    <source>
        <dbReference type="PIRSR" id="PIRSR038994-1"/>
    </source>
</evidence>
<dbReference type="GO" id="GO:0006046">
    <property type="term" value="P:N-acetylglucosamine catabolic process"/>
    <property type="evidence" value="ECO:0007669"/>
    <property type="project" value="TreeGrafter"/>
</dbReference>
<keyword evidence="3 5" id="KW-0378">Hydrolase</keyword>
<dbReference type="OrthoDB" id="9776488at2"/>